<keyword evidence="13" id="KW-1185">Reference proteome</keyword>
<keyword evidence="7 8" id="KW-0998">Cell outer membrane</keyword>
<dbReference type="PROSITE" id="PS52016">
    <property type="entry name" value="TONB_DEPENDENT_REC_3"/>
    <property type="match status" value="1"/>
</dbReference>
<dbReference type="PANTHER" id="PTHR30442">
    <property type="entry name" value="IRON III DICITRATE TRANSPORT PROTEIN FECA"/>
    <property type="match status" value="1"/>
</dbReference>
<dbReference type="InterPro" id="IPR012910">
    <property type="entry name" value="Plug_dom"/>
</dbReference>
<gene>
    <name evidence="12" type="ORF">C7451_11930</name>
</gene>
<keyword evidence="3 8" id="KW-1134">Transmembrane beta strand</keyword>
<dbReference type="CDD" id="cd01347">
    <property type="entry name" value="ligand_gated_channel"/>
    <property type="match status" value="1"/>
</dbReference>
<evidence type="ECO:0000256" key="2">
    <source>
        <dbReference type="ARBA" id="ARBA00022448"/>
    </source>
</evidence>
<comment type="caution">
    <text evidence="12">The sequence shown here is derived from an EMBL/GenBank/DDBJ whole genome shotgun (WGS) entry which is preliminary data.</text>
</comment>
<evidence type="ECO:0000256" key="3">
    <source>
        <dbReference type="ARBA" id="ARBA00022452"/>
    </source>
</evidence>
<evidence type="ECO:0000256" key="8">
    <source>
        <dbReference type="PROSITE-ProRule" id="PRU01360"/>
    </source>
</evidence>
<evidence type="ECO:0000256" key="7">
    <source>
        <dbReference type="ARBA" id="ARBA00023237"/>
    </source>
</evidence>
<evidence type="ECO:0000256" key="1">
    <source>
        <dbReference type="ARBA" id="ARBA00004571"/>
    </source>
</evidence>
<evidence type="ECO:0000259" key="11">
    <source>
        <dbReference type="Pfam" id="PF07715"/>
    </source>
</evidence>
<organism evidence="12 13">
    <name type="scientific">Blastomonas natatoria</name>
    <dbReference type="NCBI Taxonomy" id="34015"/>
    <lineage>
        <taxon>Bacteria</taxon>
        <taxon>Pseudomonadati</taxon>
        <taxon>Pseudomonadota</taxon>
        <taxon>Alphaproteobacteria</taxon>
        <taxon>Sphingomonadales</taxon>
        <taxon>Sphingomonadaceae</taxon>
        <taxon>Blastomonas</taxon>
    </lineage>
</organism>
<dbReference type="InterPro" id="IPR036942">
    <property type="entry name" value="Beta-barrel_TonB_sf"/>
</dbReference>
<dbReference type="Pfam" id="PF00593">
    <property type="entry name" value="TonB_dep_Rec_b-barrel"/>
    <property type="match status" value="1"/>
</dbReference>
<evidence type="ECO:0000313" key="12">
    <source>
        <dbReference type="EMBL" id="PXW68222.1"/>
    </source>
</evidence>
<dbReference type="PANTHER" id="PTHR30442:SF0">
    <property type="entry name" value="FE(3+) DICITRATE TRANSPORT PROTEIN FECA"/>
    <property type="match status" value="1"/>
</dbReference>
<dbReference type="EMBL" id="QJJM01000019">
    <property type="protein sequence ID" value="PXW68222.1"/>
    <property type="molecule type" value="Genomic_DNA"/>
</dbReference>
<comment type="similarity">
    <text evidence="8 9">Belongs to the TonB-dependent receptor family.</text>
</comment>
<feature type="domain" description="TonB-dependent receptor-like beta-barrel" evidence="10">
    <location>
        <begin position="219"/>
        <end position="718"/>
    </location>
</feature>
<dbReference type="GO" id="GO:0009279">
    <property type="term" value="C:cell outer membrane"/>
    <property type="evidence" value="ECO:0007669"/>
    <property type="project" value="UniProtKB-SubCell"/>
</dbReference>
<keyword evidence="4 8" id="KW-0812">Transmembrane</keyword>
<evidence type="ECO:0000256" key="4">
    <source>
        <dbReference type="ARBA" id="ARBA00022692"/>
    </source>
</evidence>
<evidence type="ECO:0000259" key="10">
    <source>
        <dbReference type="Pfam" id="PF00593"/>
    </source>
</evidence>
<dbReference type="GO" id="GO:0033214">
    <property type="term" value="P:siderophore-iron import into cell"/>
    <property type="evidence" value="ECO:0007669"/>
    <property type="project" value="TreeGrafter"/>
</dbReference>
<dbReference type="Proteomes" id="UP000248014">
    <property type="component" value="Unassembled WGS sequence"/>
</dbReference>
<evidence type="ECO:0000313" key="13">
    <source>
        <dbReference type="Proteomes" id="UP000248014"/>
    </source>
</evidence>
<evidence type="ECO:0000256" key="5">
    <source>
        <dbReference type="ARBA" id="ARBA00023077"/>
    </source>
</evidence>
<dbReference type="SUPFAM" id="SSF56935">
    <property type="entry name" value="Porins"/>
    <property type="match status" value="1"/>
</dbReference>
<keyword evidence="6 8" id="KW-0472">Membrane</keyword>
<name>A0A2V3UPA0_9SPHN</name>
<accession>A0A2V3UPA0</accession>
<dbReference type="InterPro" id="IPR037066">
    <property type="entry name" value="Plug_dom_sf"/>
</dbReference>
<proteinExistence type="inferred from homology"/>
<evidence type="ECO:0000256" key="9">
    <source>
        <dbReference type="RuleBase" id="RU003357"/>
    </source>
</evidence>
<dbReference type="AlphaFoldDB" id="A0A2V3UPA0"/>
<dbReference type="RefSeq" id="WP_110300264.1">
    <property type="nucleotide sequence ID" value="NZ_QJJM01000019.1"/>
</dbReference>
<protein>
    <submittedName>
        <fullName evidence="12">Fe(3+) dicitrate transport protein</fullName>
    </submittedName>
</protein>
<dbReference type="InterPro" id="IPR039426">
    <property type="entry name" value="TonB-dep_rcpt-like"/>
</dbReference>
<dbReference type="Pfam" id="PF07715">
    <property type="entry name" value="Plug"/>
    <property type="match status" value="1"/>
</dbReference>
<dbReference type="Gene3D" id="2.170.130.10">
    <property type="entry name" value="TonB-dependent receptor, plug domain"/>
    <property type="match status" value="1"/>
</dbReference>
<keyword evidence="5 9" id="KW-0798">TonB box</keyword>
<reference evidence="12 13" key="1">
    <citation type="submission" date="2018-05" db="EMBL/GenBank/DDBJ databases">
        <title>Genomic Encyclopedia of Type Strains, Phase IV (KMG-IV): sequencing the most valuable type-strain genomes for metagenomic binning, comparative biology and taxonomic classification.</title>
        <authorList>
            <person name="Goeker M."/>
        </authorList>
    </citation>
    <scope>NUCLEOTIDE SEQUENCE [LARGE SCALE GENOMIC DNA]</scope>
    <source>
        <strain evidence="12 13">DSM 3183</strain>
    </source>
</reference>
<dbReference type="OrthoDB" id="9795928at2"/>
<dbReference type="InterPro" id="IPR000531">
    <property type="entry name" value="Beta-barrel_TonB"/>
</dbReference>
<comment type="subcellular location">
    <subcellularLocation>
        <location evidence="1 8">Cell outer membrane</location>
        <topology evidence="1 8">Multi-pass membrane protein</topology>
    </subcellularLocation>
</comment>
<feature type="domain" description="TonB-dependent receptor plug" evidence="11">
    <location>
        <begin position="40"/>
        <end position="149"/>
    </location>
</feature>
<sequence length="747" mass="79760">MAAIAVTISSPVLAQNVAVDNVADSKTPEIIVIGNDESLLEIAGSGSIVTREDLDRSRVLTVNDALRQVAGVFPRDEEGTGARPNIGIRGLNPTRSTKVLLLEDGIPLAFAPYGDNASYYHPPLSRFDRIEVLKGASQVRFGPQTIGGVINYITPRAPETVEGKLSLQGGNRNGLAADAQIGGPVMGGRAFLTADHRQAAGSRDNQLLRFTDLFAKGEWDLSSDQQLVLKASWFRERSDITYSGVTRAEFAAAPRGNPFPRGSDTFSADRYGLSAAHGWTLANGISLRTVAYWQRFDRDWWRQSSNSTQRPSDASDPLCGGMANLLTVCGNEGRLRNYDTWGVETRITLGHRDGLGLGFGGQTEIGIRYHDERQRRRQVNGDAAASRVAGSSVNGGLRENQLRNASAWSGFVQSTFEFGRLAIIPGARVEAIDFRRRNLPVDVLIGGRPSGGLTAETAGTSKLQKIIPGIGATFDLADGIIAYGGIHRGFAPPRVEDVITSAGGSVDLDAELSWNWELGMRGTLVRGLYADATFFVMDFENQIVPQSVAGGTGATLTSAGRTLHRGGEFSLKASSSDAGLTSETDFFARMAATWVPTARYASTRIATAPCLDGGAVGTMVATGSGPVACGIARNVEGNRLPYSPRVLLSAAVGIARQGFTGQIEVVGQSAMFADDVNLLPVTPDGQRGRIPGWTTANLALSYGPPKGKWEIFASAHNVFDRLTIVDRSRGILPGVPRTVRLGVSLRM</sequence>
<dbReference type="Gene3D" id="2.40.170.20">
    <property type="entry name" value="TonB-dependent receptor, beta-barrel domain"/>
    <property type="match status" value="1"/>
</dbReference>
<evidence type="ECO:0000256" key="6">
    <source>
        <dbReference type="ARBA" id="ARBA00023136"/>
    </source>
</evidence>
<keyword evidence="2 8" id="KW-0813">Transport</keyword>